<dbReference type="EMBL" id="CATNWA010001263">
    <property type="protein sequence ID" value="CAI9539625.1"/>
    <property type="molecule type" value="Genomic_DNA"/>
</dbReference>
<organism evidence="1 2">
    <name type="scientific">Staurois parvus</name>
    <dbReference type="NCBI Taxonomy" id="386267"/>
    <lineage>
        <taxon>Eukaryota</taxon>
        <taxon>Metazoa</taxon>
        <taxon>Chordata</taxon>
        <taxon>Craniata</taxon>
        <taxon>Vertebrata</taxon>
        <taxon>Euteleostomi</taxon>
        <taxon>Amphibia</taxon>
        <taxon>Batrachia</taxon>
        <taxon>Anura</taxon>
        <taxon>Neobatrachia</taxon>
        <taxon>Ranoidea</taxon>
        <taxon>Ranidae</taxon>
        <taxon>Staurois</taxon>
    </lineage>
</organism>
<protein>
    <submittedName>
        <fullName evidence="1">Uncharacterized protein</fullName>
    </submittedName>
</protein>
<accession>A0ABN9AWU2</accession>
<keyword evidence="2" id="KW-1185">Reference proteome</keyword>
<dbReference type="Proteomes" id="UP001162483">
    <property type="component" value="Unassembled WGS sequence"/>
</dbReference>
<reference evidence="1" key="1">
    <citation type="submission" date="2023-05" db="EMBL/GenBank/DDBJ databases">
        <authorList>
            <person name="Stuckert A."/>
        </authorList>
    </citation>
    <scope>NUCLEOTIDE SEQUENCE</scope>
</reference>
<gene>
    <name evidence="1" type="ORF">SPARVUS_LOCUS1623909</name>
</gene>
<evidence type="ECO:0000313" key="2">
    <source>
        <dbReference type="Proteomes" id="UP001162483"/>
    </source>
</evidence>
<proteinExistence type="predicted"/>
<evidence type="ECO:0000313" key="1">
    <source>
        <dbReference type="EMBL" id="CAI9539625.1"/>
    </source>
</evidence>
<comment type="caution">
    <text evidence="1">The sequence shown here is derived from an EMBL/GenBank/DDBJ whole genome shotgun (WGS) entry which is preliminary data.</text>
</comment>
<sequence length="70" mass="7654">MGPRNAGHAAAGRHSVTVGPCTASHCSHLPCVTLRSPHNSCGFPFCHRLLADYRPPHRCRQAPNRPHRPP</sequence>
<name>A0ABN9AWU2_9NEOB</name>